<feature type="transmembrane region" description="Helical" evidence="6">
    <location>
        <begin position="204"/>
        <end position="224"/>
    </location>
</feature>
<dbReference type="PROSITE" id="PS50261">
    <property type="entry name" value="G_PROTEIN_RECEP_F2_4"/>
    <property type="match status" value="1"/>
</dbReference>
<evidence type="ECO:0000256" key="3">
    <source>
        <dbReference type="ARBA" id="ARBA00022989"/>
    </source>
</evidence>
<dbReference type="InterPro" id="IPR051384">
    <property type="entry name" value="Mth_GPCR"/>
</dbReference>
<evidence type="ECO:0000256" key="1">
    <source>
        <dbReference type="ARBA" id="ARBA00004141"/>
    </source>
</evidence>
<reference evidence="9" key="2">
    <citation type="submission" date="2022-10" db="EMBL/GenBank/DDBJ databases">
        <authorList>
            <consortium name="ENA_rothamsted_submissions"/>
            <consortium name="culmorum"/>
            <person name="King R."/>
        </authorList>
    </citation>
    <scope>NUCLEOTIDE SEQUENCE</scope>
</reference>
<feature type="transmembrane region" description="Helical" evidence="6">
    <location>
        <begin position="386"/>
        <end position="402"/>
    </location>
</feature>
<dbReference type="GO" id="GO:0005886">
    <property type="term" value="C:plasma membrane"/>
    <property type="evidence" value="ECO:0007669"/>
    <property type="project" value="TreeGrafter"/>
</dbReference>
<dbReference type="Pfam" id="PF00002">
    <property type="entry name" value="7tm_2"/>
    <property type="match status" value="1"/>
</dbReference>
<evidence type="ECO:0000256" key="5">
    <source>
        <dbReference type="SAM" id="MobiDB-lite"/>
    </source>
</evidence>
<dbReference type="PANTHER" id="PTHR47154:SF2">
    <property type="entry name" value="G-PROTEIN COUPLED RECEPTOR MTH-RELATED"/>
    <property type="match status" value="1"/>
</dbReference>
<dbReference type="GO" id="GO:0007166">
    <property type="term" value="P:cell surface receptor signaling pathway"/>
    <property type="evidence" value="ECO:0007669"/>
    <property type="project" value="InterPro"/>
</dbReference>
<dbReference type="EMBL" id="OU893347">
    <property type="protein sequence ID" value="CAG9786890.1"/>
    <property type="molecule type" value="Genomic_DNA"/>
</dbReference>
<feature type="signal peptide" evidence="7">
    <location>
        <begin position="1"/>
        <end position="25"/>
    </location>
</feature>
<gene>
    <name evidence="9" type="ORF">DIATSA_LOCUS4817</name>
</gene>
<protein>
    <recommendedName>
        <fullName evidence="8">G-protein coupled receptors family 2 profile 2 domain-containing protein</fullName>
    </recommendedName>
</protein>
<dbReference type="Gene3D" id="1.20.1070.10">
    <property type="entry name" value="Rhodopsin 7-helix transmembrane proteins"/>
    <property type="match status" value="1"/>
</dbReference>
<evidence type="ECO:0000256" key="7">
    <source>
        <dbReference type="SAM" id="SignalP"/>
    </source>
</evidence>
<keyword evidence="7" id="KW-0732">Signal</keyword>
<dbReference type="InterPro" id="IPR017981">
    <property type="entry name" value="GPCR_2-like_7TM"/>
</dbReference>
<comment type="subcellular location">
    <subcellularLocation>
        <location evidence="1">Membrane</location>
        <topology evidence="1">Multi-pass membrane protein</topology>
    </subcellularLocation>
</comment>
<dbReference type="InterPro" id="IPR000832">
    <property type="entry name" value="GPCR_2_secretin-like"/>
</dbReference>
<sequence length="491" mass="56436">MKHTKLLTIILKLFLISTYFGIASGLKLVGSNSDVCQKGVCLKKCCPANLYVFRNKTKPCVPYTKAELHISIPVYDKTITATGKMVEDFFSFEANVFSNITFKRNAFEILSGGFNAYVTESGVLYSEYPNAFDRWQILDSDDFCLDFVIPRNSSRSPFLGVWARFENKPMAKGNGYFTTGMIVSCVFLAIVLVVYGLLPELRNLGGMVLMAYDLSLLFAFIFLMVVQQPELSVESCINYTMTTYFFFLATFCWMNIMSYDIWWTFRGYAKARPIHRRGEKFKFVMYCLYAWGLPLAMTIGLYVLNTMNLRHIPWFVTPKIPEKGCFLEGGEKLLYLYVPMLVMILLNWLFFLMTAFNIWRLSRGTAVLDTAAAGSPAAHRTHRHRFLVYLKLSLLMGLNWLLEVVSSFMPDFNVWYISDTFNLLMGLTIFLIFVCKKKILRKLVKRFRGFRKSKWHPSSFHSRSSRSNSSTESSIVTQETPLQICINPKGP</sequence>
<dbReference type="Proteomes" id="UP001153714">
    <property type="component" value="Chromosome 16"/>
</dbReference>
<proteinExistence type="predicted"/>
<evidence type="ECO:0000256" key="2">
    <source>
        <dbReference type="ARBA" id="ARBA00022692"/>
    </source>
</evidence>
<evidence type="ECO:0000256" key="6">
    <source>
        <dbReference type="SAM" id="Phobius"/>
    </source>
</evidence>
<feature type="region of interest" description="Disordered" evidence="5">
    <location>
        <begin position="454"/>
        <end position="477"/>
    </location>
</feature>
<feature type="transmembrane region" description="Helical" evidence="6">
    <location>
        <begin position="176"/>
        <end position="197"/>
    </location>
</feature>
<keyword evidence="10" id="KW-1185">Reference proteome</keyword>
<feature type="domain" description="G-protein coupled receptors family 2 profile 2" evidence="8">
    <location>
        <begin position="173"/>
        <end position="437"/>
    </location>
</feature>
<organism evidence="9 10">
    <name type="scientific">Diatraea saccharalis</name>
    <name type="common">sugarcane borer</name>
    <dbReference type="NCBI Taxonomy" id="40085"/>
    <lineage>
        <taxon>Eukaryota</taxon>
        <taxon>Metazoa</taxon>
        <taxon>Ecdysozoa</taxon>
        <taxon>Arthropoda</taxon>
        <taxon>Hexapoda</taxon>
        <taxon>Insecta</taxon>
        <taxon>Pterygota</taxon>
        <taxon>Neoptera</taxon>
        <taxon>Endopterygota</taxon>
        <taxon>Lepidoptera</taxon>
        <taxon>Glossata</taxon>
        <taxon>Ditrysia</taxon>
        <taxon>Pyraloidea</taxon>
        <taxon>Crambidae</taxon>
        <taxon>Crambinae</taxon>
        <taxon>Diatraea</taxon>
    </lineage>
</organism>
<dbReference type="GO" id="GO:0008528">
    <property type="term" value="F:G protein-coupled peptide receptor activity"/>
    <property type="evidence" value="ECO:0007669"/>
    <property type="project" value="TreeGrafter"/>
</dbReference>
<accession>A0A9N9WD05</accession>
<evidence type="ECO:0000313" key="9">
    <source>
        <dbReference type="EMBL" id="CAG9786890.1"/>
    </source>
</evidence>
<feature type="transmembrane region" description="Helical" evidence="6">
    <location>
        <begin position="283"/>
        <end position="304"/>
    </location>
</feature>
<dbReference type="CDD" id="cd15039">
    <property type="entry name" value="7tmB3_Methuselah-like"/>
    <property type="match status" value="1"/>
</dbReference>
<feature type="transmembrane region" description="Helical" evidence="6">
    <location>
        <begin position="414"/>
        <end position="435"/>
    </location>
</feature>
<keyword evidence="3 6" id="KW-1133">Transmembrane helix</keyword>
<keyword evidence="2 6" id="KW-0812">Transmembrane</keyword>
<feature type="compositionally biased region" description="Low complexity" evidence="5">
    <location>
        <begin position="456"/>
        <end position="474"/>
    </location>
</feature>
<dbReference type="OrthoDB" id="6134459at2759"/>
<evidence type="ECO:0000259" key="8">
    <source>
        <dbReference type="PROSITE" id="PS50261"/>
    </source>
</evidence>
<reference evidence="9" key="1">
    <citation type="submission" date="2021-12" db="EMBL/GenBank/DDBJ databases">
        <authorList>
            <person name="King R."/>
        </authorList>
    </citation>
    <scope>NUCLEOTIDE SEQUENCE</scope>
</reference>
<name>A0A9N9WD05_9NEOP</name>
<feature type="transmembrane region" description="Helical" evidence="6">
    <location>
        <begin position="244"/>
        <end position="262"/>
    </location>
</feature>
<feature type="transmembrane region" description="Helical" evidence="6">
    <location>
        <begin position="336"/>
        <end position="359"/>
    </location>
</feature>
<dbReference type="PANTHER" id="PTHR47154">
    <property type="entry name" value="G-PROTEIN COUPLED RECEPTOR MTH-RELATED"/>
    <property type="match status" value="1"/>
</dbReference>
<dbReference type="AlphaFoldDB" id="A0A9N9WD05"/>
<evidence type="ECO:0000313" key="10">
    <source>
        <dbReference type="Proteomes" id="UP001153714"/>
    </source>
</evidence>
<evidence type="ECO:0000256" key="4">
    <source>
        <dbReference type="ARBA" id="ARBA00023136"/>
    </source>
</evidence>
<keyword evidence="4 6" id="KW-0472">Membrane</keyword>
<feature type="chain" id="PRO_5040445599" description="G-protein coupled receptors family 2 profile 2 domain-containing protein" evidence="7">
    <location>
        <begin position="26"/>
        <end position="491"/>
    </location>
</feature>